<dbReference type="SMART" id="SM00115">
    <property type="entry name" value="CASc"/>
    <property type="match status" value="1"/>
</dbReference>
<keyword evidence="6" id="KW-0865">Zymogen</keyword>
<keyword evidence="2" id="KW-0645">Protease</keyword>
<dbReference type="PIRSF" id="PIRSF038001">
    <property type="entry name" value="Caspase_ICE"/>
    <property type="match status" value="1"/>
</dbReference>
<feature type="compositionally biased region" description="Basic residues" evidence="9">
    <location>
        <begin position="273"/>
        <end position="283"/>
    </location>
</feature>
<evidence type="ECO:0000256" key="8">
    <source>
        <dbReference type="RuleBase" id="RU003971"/>
    </source>
</evidence>
<evidence type="ECO:0000259" key="10">
    <source>
        <dbReference type="PROSITE" id="PS50207"/>
    </source>
</evidence>
<dbReference type="InterPro" id="IPR002398">
    <property type="entry name" value="Pept_C14"/>
</dbReference>
<dbReference type="PROSITE" id="PS50207">
    <property type="entry name" value="CASPASE_P10"/>
    <property type="match status" value="1"/>
</dbReference>
<dbReference type="RefSeq" id="XP_066921954.1">
    <property type="nucleotide sequence ID" value="XM_067065853.1"/>
</dbReference>
<keyword evidence="4" id="KW-0378">Hydrolase</keyword>
<proteinExistence type="inferred from homology"/>
<dbReference type="Pfam" id="PF00656">
    <property type="entry name" value="Peptidase_C14"/>
    <property type="match status" value="1"/>
</dbReference>
<dbReference type="Proteomes" id="UP000594262">
    <property type="component" value="Unplaced"/>
</dbReference>
<evidence type="ECO:0000256" key="7">
    <source>
        <dbReference type="PIRSR" id="PIRSR038001-1"/>
    </source>
</evidence>
<feature type="region of interest" description="Disordered" evidence="9">
    <location>
        <begin position="269"/>
        <end position="317"/>
    </location>
</feature>
<dbReference type="PANTHER" id="PTHR47901:SF8">
    <property type="entry name" value="CASPASE-3"/>
    <property type="match status" value="1"/>
</dbReference>
<dbReference type="Pfam" id="PF00619">
    <property type="entry name" value="CARD"/>
    <property type="match status" value="1"/>
</dbReference>
<feature type="domain" description="CARD" evidence="12">
    <location>
        <begin position="1"/>
        <end position="78"/>
    </location>
</feature>
<keyword evidence="5" id="KW-0788">Thiol protease</keyword>
<dbReference type="Gene3D" id="1.10.533.10">
    <property type="entry name" value="Death Domain, Fas"/>
    <property type="match status" value="1"/>
</dbReference>
<feature type="active site" evidence="7">
    <location>
        <position position="266"/>
    </location>
</feature>
<sequence>MDKKHRKLLLKHRLAFVKDLEATDVSSLLYESGTITENDMESIEAIKLRRDRVEHLMDLLPRKGPKAFDGFINALEESKLYDHLASLLTSSKSSKDKKARDRGVSFTGDVQDGKASPSQSRSNQIRIRPRSGSRATDMLDSYPMFSRPRGWCFILNNMNFLTMSDRAGSSKDAANLQSLFEQLGFRVWLIQDADVDDIKEKITELAHKPDHNDGLVVCLLSHGLSGQIYGVEGNLISVSEILDIISTGPSGEALRGKPKLFLIQACRSEPPSTKKKPIGKPKPKPTTVEIISGSPSGSQQDLTTDSRNPKNNPNRNSMYESFIEQNSSHLQGDMLLGYSTFPGKVSWRTAIKGSFYIDAIVEVFSEFASSQDVFSMLVKVNQKVLESVSEKGQQQIPAPVVTLTKKLFLIPV</sequence>
<accession>A0A7M5UGI6</accession>
<dbReference type="CDD" id="cd00032">
    <property type="entry name" value="CASc"/>
    <property type="match status" value="1"/>
</dbReference>
<dbReference type="InterPro" id="IPR001309">
    <property type="entry name" value="Pept_C14_p20"/>
</dbReference>
<evidence type="ECO:0000259" key="12">
    <source>
        <dbReference type="PROSITE" id="PS50209"/>
    </source>
</evidence>
<feature type="compositionally biased region" description="Polar residues" evidence="9">
    <location>
        <begin position="293"/>
        <end position="305"/>
    </location>
</feature>
<dbReference type="GO" id="GO:0042981">
    <property type="term" value="P:regulation of apoptotic process"/>
    <property type="evidence" value="ECO:0007669"/>
    <property type="project" value="InterPro"/>
</dbReference>
<protein>
    <submittedName>
        <fullName evidence="13">Uncharacterized protein</fullName>
    </submittedName>
</protein>
<evidence type="ECO:0000259" key="11">
    <source>
        <dbReference type="PROSITE" id="PS50208"/>
    </source>
</evidence>
<dbReference type="SMART" id="SM00114">
    <property type="entry name" value="CARD"/>
    <property type="match status" value="1"/>
</dbReference>
<evidence type="ECO:0000256" key="2">
    <source>
        <dbReference type="ARBA" id="ARBA00022670"/>
    </source>
</evidence>
<dbReference type="GeneID" id="136809331"/>
<evidence type="ECO:0000313" key="14">
    <source>
        <dbReference type="Proteomes" id="UP000594262"/>
    </source>
</evidence>
<dbReference type="AlphaFoldDB" id="A0A7M5UGI6"/>
<feature type="domain" description="Caspase family p20" evidence="11">
    <location>
        <begin position="148"/>
        <end position="270"/>
    </location>
</feature>
<reference evidence="13" key="1">
    <citation type="submission" date="2021-01" db="UniProtKB">
        <authorList>
            <consortium name="EnsemblMetazoa"/>
        </authorList>
    </citation>
    <scope>IDENTIFICATION</scope>
</reference>
<feature type="domain" description="Caspase family p10" evidence="10">
    <location>
        <begin position="329"/>
        <end position="411"/>
    </location>
</feature>
<feature type="active site" evidence="7">
    <location>
        <position position="222"/>
    </location>
</feature>
<dbReference type="InterPro" id="IPR029030">
    <property type="entry name" value="Caspase-like_dom_sf"/>
</dbReference>
<dbReference type="GO" id="GO:0004197">
    <property type="term" value="F:cysteine-type endopeptidase activity"/>
    <property type="evidence" value="ECO:0007669"/>
    <property type="project" value="InterPro"/>
</dbReference>
<evidence type="ECO:0000256" key="1">
    <source>
        <dbReference type="ARBA" id="ARBA00010134"/>
    </source>
</evidence>
<evidence type="ECO:0000256" key="6">
    <source>
        <dbReference type="ARBA" id="ARBA00023145"/>
    </source>
</evidence>
<dbReference type="InterPro" id="IPR011029">
    <property type="entry name" value="DEATH-like_dom_sf"/>
</dbReference>
<dbReference type="GO" id="GO:0006915">
    <property type="term" value="P:apoptotic process"/>
    <property type="evidence" value="ECO:0007669"/>
    <property type="project" value="UniProtKB-KW"/>
</dbReference>
<organism evidence="13 14">
    <name type="scientific">Clytia hemisphaerica</name>
    <dbReference type="NCBI Taxonomy" id="252671"/>
    <lineage>
        <taxon>Eukaryota</taxon>
        <taxon>Metazoa</taxon>
        <taxon>Cnidaria</taxon>
        <taxon>Hydrozoa</taxon>
        <taxon>Hydroidolina</taxon>
        <taxon>Leptothecata</taxon>
        <taxon>Obeliida</taxon>
        <taxon>Clytiidae</taxon>
        <taxon>Clytia</taxon>
    </lineage>
</organism>
<dbReference type="CDD" id="cd01671">
    <property type="entry name" value="CARD"/>
    <property type="match status" value="1"/>
</dbReference>
<dbReference type="InterPro" id="IPR001315">
    <property type="entry name" value="CARD"/>
</dbReference>
<dbReference type="EnsemblMetazoa" id="CLYHEMT000791.1">
    <property type="protein sequence ID" value="CLYHEMP000791.1"/>
    <property type="gene ID" value="CLYHEMG000791"/>
</dbReference>
<evidence type="ECO:0000256" key="9">
    <source>
        <dbReference type="SAM" id="MobiDB-lite"/>
    </source>
</evidence>
<feature type="region of interest" description="Disordered" evidence="9">
    <location>
        <begin position="96"/>
        <end position="134"/>
    </location>
</feature>
<keyword evidence="14" id="KW-1185">Reference proteome</keyword>
<dbReference type="PROSITE" id="PS50208">
    <property type="entry name" value="CASPASE_P20"/>
    <property type="match status" value="1"/>
</dbReference>
<dbReference type="InterPro" id="IPR015917">
    <property type="entry name" value="Pept_C14A"/>
</dbReference>
<name>A0A7M5UGI6_9CNID</name>
<dbReference type="SUPFAM" id="SSF52129">
    <property type="entry name" value="Caspase-like"/>
    <property type="match status" value="1"/>
</dbReference>
<evidence type="ECO:0000256" key="4">
    <source>
        <dbReference type="ARBA" id="ARBA00022801"/>
    </source>
</evidence>
<comment type="similarity">
    <text evidence="1 8">Belongs to the peptidase C14A family.</text>
</comment>
<evidence type="ECO:0000313" key="13">
    <source>
        <dbReference type="EnsemblMetazoa" id="CLYHEMP000791.1"/>
    </source>
</evidence>
<dbReference type="SUPFAM" id="SSF47986">
    <property type="entry name" value="DEATH domain"/>
    <property type="match status" value="1"/>
</dbReference>
<dbReference type="PROSITE" id="PS50209">
    <property type="entry name" value="CARD"/>
    <property type="match status" value="1"/>
</dbReference>
<feature type="compositionally biased region" description="Polar residues" evidence="9">
    <location>
        <begin position="116"/>
        <end position="125"/>
    </location>
</feature>
<evidence type="ECO:0000256" key="5">
    <source>
        <dbReference type="ARBA" id="ARBA00022807"/>
    </source>
</evidence>
<dbReference type="OrthoDB" id="6116485at2759"/>
<dbReference type="PRINTS" id="PR00376">
    <property type="entry name" value="IL1BCENZYME"/>
</dbReference>
<keyword evidence="3" id="KW-0053">Apoptosis</keyword>
<evidence type="ECO:0000256" key="3">
    <source>
        <dbReference type="ARBA" id="ARBA00022703"/>
    </source>
</evidence>
<dbReference type="Gene3D" id="3.40.50.1460">
    <property type="match status" value="1"/>
</dbReference>
<dbReference type="GO" id="GO:0006508">
    <property type="term" value="P:proteolysis"/>
    <property type="evidence" value="ECO:0007669"/>
    <property type="project" value="UniProtKB-KW"/>
</dbReference>
<dbReference type="InterPro" id="IPR002138">
    <property type="entry name" value="Pept_C14_p10"/>
</dbReference>
<dbReference type="PANTHER" id="PTHR47901">
    <property type="entry name" value="CASPASE RECRUITMENT DOMAIN-CONTAINING PROTEIN 18"/>
    <property type="match status" value="1"/>
</dbReference>
<dbReference type="InterPro" id="IPR011600">
    <property type="entry name" value="Pept_C14_caspase"/>
</dbReference>